<dbReference type="InterPro" id="IPR000219">
    <property type="entry name" value="DH_dom"/>
</dbReference>
<dbReference type="Proteomes" id="UP000887574">
    <property type="component" value="Unplaced"/>
</dbReference>
<dbReference type="GO" id="GO:0005737">
    <property type="term" value="C:cytoplasm"/>
    <property type="evidence" value="ECO:0007669"/>
    <property type="project" value="TreeGrafter"/>
</dbReference>
<dbReference type="SMART" id="SM00325">
    <property type="entry name" value="RhoGEF"/>
    <property type="match status" value="1"/>
</dbReference>
<dbReference type="SMART" id="SM00033">
    <property type="entry name" value="CH"/>
    <property type="match status" value="1"/>
</dbReference>
<dbReference type="Pfam" id="PF00307">
    <property type="entry name" value="CH"/>
    <property type="match status" value="1"/>
</dbReference>
<proteinExistence type="predicted"/>
<dbReference type="WBParaSite" id="jg19687">
    <property type="protein sequence ID" value="jg19687"/>
    <property type="gene ID" value="jg19687"/>
</dbReference>
<evidence type="ECO:0000259" key="2">
    <source>
        <dbReference type="PROSITE" id="PS50021"/>
    </source>
</evidence>
<evidence type="ECO:0000313" key="3">
    <source>
        <dbReference type="Proteomes" id="UP000887574"/>
    </source>
</evidence>
<feature type="domain" description="DH" evidence="1">
    <location>
        <begin position="242"/>
        <end position="338"/>
    </location>
</feature>
<dbReference type="GO" id="GO:0016477">
    <property type="term" value="P:cell migration"/>
    <property type="evidence" value="ECO:0007669"/>
    <property type="project" value="TreeGrafter"/>
</dbReference>
<protein>
    <submittedName>
        <fullName evidence="4">Uncharacterized protein</fullName>
    </submittedName>
</protein>
<dbReference type="SUPFAM" id="SSF50729">
    <property type="entry name" value="PH domain-like"/>
    <property type="match status" value="1"/>
</dbReference>
<dbReference type="InterPro" id="IPR011993">
    <property type="entry name" value="PH-like_dom_sf"/>
</dbReference>
<dbReference type="PROSITE" id="PS50021">
    <property type="entry name" value="CH"/>
    <property type="match status" value="1"/>
</dbReference>
<dbReference type="GO" id="GO:0005085">
    <property type="term" value="F:guanyl-nucleotide exchange factor activity"/>
    <property type="evidence" value="ECO:0007669"/>
    <property type="project" value="InterPro"/>
</dbReference>
<organism evidence="3 4">
    <name type="scientific">Ditylenchus dipsaci</name>
    <dbReference type="NCBI Taxonomy" id="166011"/>
    <lineage>
        <taxon>Eukaryota</taxon>
        <taxon>Metazoa</taxon>
        <taxon>Ecdysozoa</taxon>
        <taxon>Nematoda</taxon>
        <taxon>Chromadorea</taxon>
        <taxon>Rhabditida</taxon>
        <taxon>Tylenchina</taxon>
        <taxon>Tylenchomorpha</taxon>
        <taxon>Sphaerularioidea</taxon>
        <taxon>Anguinidae</taxon>
        <taxon>Anguininae</taxon>
        <taxon>Ditylenchus</taxon>
    </lineage>
</organism>
<dbReference type="Pfam" id="PF00621">
    <property type="entry name" value="RhoGEF"/>
    <property type="match status" value="1"/>
</dbReference>
<name>A0A915DGK9_9BILA</name>
<evidence type="ECO:0000313" key="4">
    <source>
        <dbReference type="WBParaSite" id="jg19687"/>
    </source>
</evidence>
<dbReference type="Pfam" id="PF22697">
    <property type="entry name" value="SOS1_NGEF_PH"/>
    <property type="match status" value="1"/>
</dbReference>
<sequence>MVREERELWLQCLDWLVSTGILEHIAQESRLVKPADLAAILRDGVLLCELVLKLCPGCIDRQDVFLLNRKSPFMCSKNISLFLNACQQHFGLTELFNYNDLYDLEDFERVLKVLSNLSHSQRAKQFNLRPFPILSHASTSNGNCSQGENTIYCNLREEVEELASSAEEMQYDMITNFQGAERDKKREELYDSILTQRTPKIKVVSSKYAEYKPTNERSFVPKNCWTRKATTAKCIFALQVEFCAYGTYCSLLKSSQAKLEELERTKPETKKIINDMSNVTNKRQFKLQDLLVVPMQRLLKYSLLLKILMKNTSDIAEHSKLDSALEAMNDINNYVNEMKRDHEAIEVIHRLHNSVVMMDGTPPGPFSDYGRLLEDGVVKLSDFEEGMRAKQRYVFLFEKLLMICKQQKTGIYEFRRSYFFTEFELVEGEPEVSSKTSTLSRKLTASFFDNTVITLVRKGYRGDNSTASSSNFSSSLSSRETSGKKKSRMLLRSTTLPWLWQKGILFSTSCNKDMCRKCCGLQNCTIRLGTLNRAKMNSMSSIHEVQFRRGDLVVSRQSINSMDTSRLSCNSGDLIEVPSKQFTWKDWSNTDGLCGKTSDTLRKFSMEIIKCNEDKNLEVSQQPWFSESWAENKPTNVGKHRQWHFYCPT</sequence>
<dbReference type="Gene3D" id="1.10.418.10">
    <property type="entry name" value="Calponin-like domain"/>
    <property type="match status" value="1"/>
</dbReference>
<dbReference type="Gene3D" id="2.30.29.30">
    <property type="entry name" value="Pleckstrin-homology domain (PH domain)/Phosphotyrosine-binding domain (PTB)"/>
    <property type="match status" value="1"/>
</dbReference>
<dbReference type="SUPFAM" id="SSF47576">
    <property type="entry name" value="Calponin-homology domain, CH-domain"/>
    <property type="match status" value="1"/>
</dbReference>
<dbReference type="Gene3D" id="1.20.900.10">
    <property type="entry name" value="Dbl homology (DH) domain"/>
    <property type="match status" value="1"/>
</dbReference>
<feature type="domain" description="Calponin-homology (CH)" evidence="2">
    <location>
        <begin position="6"/>
        <end position="122"/>
    </location>
</feature>
<dbReference type="InterPro" id="IPR036872">
    <property type="entry name" value="CH_dom_sf"/>
</dbReference>
<accession>A0A915DGK9</accession>
<evidence type="ECO:0000259" key="1">
    <source>
        <dbReference type="PROSITE" id="PS50010"/>
    </source>
</evidence>
<keyword evidence="3" id="KW-1185">Reference proteome</keyword>
<dbReference type="PANTHER" id="PTHR45818:SF3">
    <property type="entry name" value="PROTEIN VAV"/>
    <property type="match status" value="1"/>
</dbReference>
<dbReference type="InterPro" id="IPR035899">
    <property type="entry name" value="DBL_dom_sf"/>
</dbReference>
<dbReference type="InterPro" id="IPR001715">
    <property type="entry name" value="CH_dom"/>
</dbReference>
<dbReference type="InterPro" id="IPR055251">
    <property type="entry name" value="SOS1_NGEF_PH"/>
</dbReference>
<dbReference type="PANTHER" id="PTHR45818">
    <property type="entry name" value="PROTEIN VAV"/>
    <property type="match status" value="1"/>
</dbReference>
<dbReference type="PROSITE" id="PS50010">
    <property type="entry name" value="DH_2"/>
    <property type="match status" value="1"/>
</dbReference>
<reference evidence="4" key="1">
    <citation type="submission" date="2022-11" db="UniProtKB">
        <authorList>
            <consortium name="WormBaseParasite"/>
        </authorList>
    </citation>
    <scope>IDENTIFICATION</scope>
</reference>
<dbReference type="SUPFAM" id="SSF48065">
    <property type="entry name" value="DBL homology domain (DH-domain)"/>
    <property type="match status" value="1"/>
</dbReference>
<dbReference type="AlphaFoldDB" id="A0A915DGK9"/>